<feature type="transmembrane region" description="Helical" evidence="1">
    <location>
        <begin position="12"/>
        <end position="32"/>
    </location>
</feature>
<keyword evidence="3" id="KW-1185">Reference proteome</keyword>
<name>A0ABX8B9J3_9BACT</name>
<dbReference type="Proteomes" id="UP000676506">
    <property type="component" value="Chromosome 1"/>
</dbReference>
<feature type="transmembrane region" description="Helical" evidence="1">
    <location>
        <begin position="74"/>
        <end position="98"/>
    </location>
</feature>
<feature type="transmembrane region" description="Helical" evidence="1">
    <location>
        <begin position="44"/>
        <end position="62"/>
    </location>
</feature>
<keyword evidence="1" id="KW-0812">Transmembrane</keyword>
<organism evidence="2 3">
    <name type="scientific">Chloracidobacterium validum</name>
    <dbReference type="NCBI Taxonomy" id="2821543"/>
    <lineage>
        <taxon>Bacteria</taxon>
        <taxon>Pseudomonadati</taxon>
        <taxon>Acidobacteriota</taxon>
        <taxon>Terriglobia</taxon>
        <taxon>Terriglobales</taxon>
        <taxon>Acidobacteriaceae</taxon>
        <taxon>Chloracidobacterium</taxon>
    </lineage>
</organism>
<sequence>MSKVMFLKVFKFVRLPLIVIFIVALGRFVIGISGVPYTPRGNSMFSIVVTMILSSFYFGALSSSFGNFRWIETALVGFIIAEFAEILIWIFTLISLMGNLHNSYFLHWDSLNLPEGSIADYRAMIPRTVALFTAPILCIIVACVSRALFGSLAPAMVRVTDTK</sequence>
<accession>A0ABX8B9J3</accession>
<gene>
    <name evidence="2" type="ORF">J8C06_04000</name>
</gene>
<evidence type="ECO:0008006" key="4">
    <source>
        <dbReference type="Google" id="ProtNLM"/>
    </source>
</evidence>
<evidence type="ECO:0000256" key="1">
    <source>
        <dbReference type="SAM" id="Phobius"/>
    </source>
</evidence>
<proteinExistence type="predicted"/>
<protein>
    <recommendedName>
        <fullName evidence="4">Integral membrane protein</fullName>
    </recommendedName>
</protein>
<keyword evidence="1" id="KW-0472">Membrane</keyword>
<reference evidence="2 3" key="1">
    <citation type="submission" date="2021-03" db="EMBL/GenBank/DDBJ databases">
        <title>Genomic and phenotypic characterization of Chloracidobacterium isolates provides evidence for multiple species.</title>
        <authorList>
            <person name="Saini M.K."/>
            <person name="Costas A.M.G."/>
            <person name="Tank M."/>
            <person name="Bryant D.A."/>
        </authorList>
    </citation>
    <scope>NUCLEOTIDE SEQUENCE [LARGE SCALE GENOMIC DNA]</scope>
    <source>
        <strain evidence="2 3">BV2-C</strain>
    </source>
</reference>
<dbReference type="EMBL" id="CP072648">
    <property type="protein sequence ID" value="QUW03607.1"/>
    <property type="molecule type" value="Genomic_DNA"/>
</dbReference>
<dbReference type="RefSeq" id="WP_211429497.1">
    <property type="nucleotide sequence ID" value="NZ_CP072648.1"/>
</dbReference>
<keyword evidence="1" id="KW-1133">Transmembrane helix</keyword>
<evidence type="ECO:0000313" key="3">
    <source>
        <dbReference type="Proteomes" id="UP000676506"/>
    </source>
</evidence>
<feature type="transmembrane region" description="Helical" evidence="1">
    <location>
        <begin position="129"/>
        <end position="149"/>
    </location>
</feature>
<evidence type="ECO:0000313" key="2">
    <source>
        <dbReference type="EMBL" id="QUW03607.1"/>
    </source>
</evidence>